<evidence type="ECO:0000256" key="3">
    <source>
        <dbReference type="ARBA" id="ARBA00022723"/>
    </source>
</evidence>
<keyword evidence="4" id="KW-0378">Hydrolase</keyword>
<dbReference type="GO" id="GO:0008237">
    <property type="term" value="F:metallopeptidase activity"/>
    <property type="evidence" value="ECO:0007669"/>
    <property type="project" value="UniProtKB-KW"/>
</dbReference>
<comment type="cofactor">
    <cofactor evidence="1">
        <name>Zn(2+)</name>
        <dbReference type="ChEBI" id="CHEBI:29105"/>
    </cofactor>
</comment>
<gene>
    <name evidence="8" type="ORF">S01H1_00039</name>
</gene>
<name>X0RMQ5_9ZZZZ</name>
<proteinExistence type="predicted"/>
<dbReference type="Gene3D" id="3.40.630.10">
    <property type="entry name" value="Zn peptidases"/>
    <property type="match status" value="1"/>
</dbReference>
<evidence type="ECO:0000256" key="5">
    <source>
        <dbReference type="ARBA" id="ARBA00022833"/>
    </source>
</evidence>
<dbReference type="Pfam" id="PF01546">
    <property type="entry name" value="Peptidase_M20"/>
    <property type="match status" value="1"/>
</dbReference>
<evidence type="ECO:0000256" key="2">
    <source>
        <dbReference type="ARBA" id="ARBA00022670"/>
    </source>
</evidence>
<dbReference type="PIRSF" id="PIRSF001123">
    <property type="entry name" value="PepA_GA"/>
    <property type="match status" value="1"/>
</dbReference>
<dbReference type="SUPFAM" id="SSF53187">
    <property type="entry name" value="Zn-dependent exopeptidases"/>
    <property type="match status" value="1"/>
</dbReference>
<dbReference type="InterPro" id="IPR001261">
    <property type="entry name" value="ArgE/DapE_CS"/>
</dbReference>
<dbReference type="GO" id="GO:0006508">
    <property type="term" value="P:proteolysis"/>
    <property type="evidence" value="ECO:0007669"/>
    <property type="project" value="UniProtKB-KW"/>
</dbReference>
<dbReference type="PANTHER" id="PTHR42994:SF2">
    <property type="entry name" value="PEPTIDASE"/>
    <property type="match status" value="1"/>
</dbReference>
<dbReference type="EMBL" id="BARS01000009">
    <property type="protein sequence ID" value="GAF70104.1"/>
    <property type="molecule type" value="Genomic_DNA"/>
</dbReference>
<dbReference type="Pfam" id="PF07687">
    <property type="entry name" value="M20_dimer"/>
    <property type="match status" value="1"/>
</dbReference>
<evidence type="ECO:0000256" key="4">
    <source>
        <dbReference type="ARBA" id="ARBA00022801"/>
    </source>
</evidence>
<evidence type="ECO:0000259" key="7">
    <source>
        <dbReference type="Pfam" id="PF07687"/>
    </source>
</evidence>
<comment type="caution">
    <text evidence="8">The sequence shown here is derived from an EMBL/GenBank/DDBJ whole genome shotgun (WGS) entry which is preliminary data.</text>
</comment>
<organism evidence="8">
    <name type="scientific">marine sediment metagenome</name>
    <dbReference type="NCBI Taxonomy" id="412755"/>
    <lineage>
        <taxon>unclassified sequences</taxon>
        <taxon>metagenomes</taxon>
        <taxon>ecological metagenomes</taxon>
    </lineage>
</organism>
<dbReference type="InterPro" id="IPR036264">
    <property type="entry name" value="Bact_exopeptidase_dim_dom"/>
</dbReference>
<evidence type="ECO:0000256" key="1">
    <source>
        <dbReference type="ARBA" id="ARBA00001947"/>
    </source>
</evidence>
<keyword evidence="6" id="KW-0482">Metalloprotease</keyword>
<dbReference type="PROSITE" id="PS00758">
    <property type="entry name" value="ARGE_DAPE_CPG2_1"/>
    <property type="match status" value="1"/>
</dbReference>
<protein>
    <recommendedName>
        <fullName evidence="7">Peptidase M20 dimerisation domain-containing protein</fullName>
    </recommendedName>
</protein>
<evidence type="ECO:0000256" key="6">
    <source>
        <dbReference type="ARBA" id="ARBA00023049"/>
    </source>
</evidence>
<keyword evidence="3" id="KW-0479">Metal-binding</keyword>
<dbReference type="InterPro" id="IPR008007">
    <property type="entry name" value="Peptidase_M42"/>
</dbReference>
<evidence type="ECO:0000313" key="8">
    <source>
        <dbReference type="EMBL" id="GAF70104.1"/>
    </source>
</evidence>
<dbReference type="InterPro" id="IPR002933">
    <property type="entry name" value="Peptidase_M20"/>
</dbReference>
<dbReference type="AlphaFoldDB" id="X0RMQ5"/>
<keyword evidence="2" id="KW-0645">Protease</keyword>
<reference evidence="8" key="1">
    <citation type="journal article" date="2014" name="Front. Microbiol.">
        <title>High frequency of phylogenetically diverse reductive dehalogenase-homologous genes in deep subseafloor sedimentary metagenomes.</title>
        <authorList>
            <person name="Kawai M."/>
            <person name="Futagami T."/>
            <person name="Toyoda A."/>
            <person name="Takaki Y."/>
            <person name="Nishi S."/>
            <person name="Hori S."/>
            <person name="Arai W."/>
            <person name="Tsubouchi T."/>
            <person name="Morono Y."/>
            <person name="Uchiyama I."/>
            <person name="Ito T."/>
            <person name="Fujiyama A."/>
            <person name="Inagaki F."/>
            <person name="Takami H."/>
        </authorList>
    </citation>
    <scope>NUCLEOTIDE SEQUENCE</scope>
    <source>
        <strain evidence="8">Expedition CK06-06</strain>
    </source>
</reference>
<dbReference type="InterPro" id="IPR011650">
    <property type="entry name" value="Peptidase_M20_dimer"/>
</dbReference>
<feature type="domain" description="Peptidase M20 dimerisation" evidence="7">
    <location>
        <begin position="170"/>
        <end position="258"/>
    </location>
</feature>
<sequence>MSERMVKNLCEMVSISSESGEEKEFIEFLKTKLQQEFNGRCQVDGYGNLICKIPPKDSSASEPLMLAAHADTVKPGKGVKPVVRNGVIYSSGDTVLGADCKGGIAEILEAVMSAPKHPPLEIVITREEEIGFTGAKNLDYSLISAKRGVLVDMDALDAIVIGGPSHMLIDIEITGKGAHSGMEPEKGISAIKAASLAIATLKDGRIDPETTANFGIIRGGLIRNSVPEKCDIKAEVRSLNHEKCIALSNTYKEVLEVIARSIGAKAKVNLNLAYKAMRISEDAPMVQVAKKALKSVGIEPKVMVITGGLESAVYNEKGIETIPIGNGVKAEHTKEENIAVGDMEKVVDVIQHIFKELSEKS</sequence>
<dbReference type="Gene3D" id="3.30.70.360">
    <property type="match status" value="1"/>
</dbReference>
<accession>X0RMQ5</accession>
<dbReference type="SUPFAM" id="SSF55031">
    <property type="entry name" value="Bacterial exopeptidase dimerisation domain"/>
    <property type="match status" value="1"/>
</dbReference>
<dbReference type="PANTHER" id="PTHR42994">
    <property type="entry name" value="PEPTIDASE T"/>
    <property type="match status" value="1"/>
</dbReference>
<keyword evidence="5" id="KW-0862">Zinc</keyword>
<dbReference type="GO" id="GO:0046872">
    <property type="term" value="F:metal ion binding"/>
    <property type="evidence" value="ECO:0007669"/>
    <property type="project" value="UniProtKB-KW"/>
</dbReference>